<protein>
    <submittedName>
        <fullName evidence="2">Putative Unc-79 protein</fullName>
    </submittedName>
</protein>
<accession>A0A164TQC5</accession>
<gene>
    <name evidence="2" type="ORF">APZ42_024825</name>
</gene>
<keyword evidence="3" id="KW-1185">Reference proteome</keyword>
<dbReference type="AlphaFoldDB" id="A0A164TQC5"/>
<comment type="caution">
    <text evidence="2">The sequence shown here is derived from an EMBL/GenBank/DDBJ whole genome shotgun (WGS) entry which is preliminary data.</text>
</comment>
<reference evidence="2 3" key="1">
    <citation type="submission" date="2016-03" db="EMBL/GenBank/DDBJ databases">
        <title>EvidentialGene: Evidence-directed Construction of Genes on Genomes.</title>
        <authorList>
            <person name="Gilbert D.G."/>
            <person name="Choi J.-H."/>
            <person name="Mockaitis K."/>
            <person name="Colbourne J."/>
            <person name="Pfrender M."/>
        </authorList>
    </citation>
    <scope>NUCLEOTIDE SEQUENCE [LARGE SCALE GENOMIC DNA]</scope>
    <source>
        <strain evidence="2 3">Xinb3</strain>
        <tissue evidence="2">Complete organism</tissue>
    </source>
</reference>
<organism evidence="2 3">
    <name type="scientific">Daphnia magna</name>
    <dbReference type="NCBI Taxonomy" id="35525"/>
    <lineage>
        <taxon>Eukaryota</taxon>
        <taxon>Metazoa</taxon>
        <taxon>Ecdysozoa</taxon>
        <taxon>Arthropoda</taxon>
        <taxon>Crustacea</taxon>
        <taxon>Branchiopoda</taxon>
        <taxon>Diplostraca</taxon>
        <taxon>Cladocera</taxon>
        <taxon>Anomopoda</taxon>
        <taxon>Daphniidae</taxon>
        <taxon>Daphnia</taxon>
    </lineage>
</organism>
<evidence type="ECO:0000256" key="1">
    <source>
        <dbReference type="SAM" id="MobiDB-lite"/>
    </source>
</evidence>
<evidence type="ECO:0000313" key="3">
    <source>
        <dbReference type="Proteomes" id="UP000076858"/>
    </source>
</evidence>
<dbReference type="Proteomes" id="UP000076858">
    <property type="component" value="Unassembled WGS sequence"/>
</dbReference>
<evidence type="ECO:0000313" key="2">
    <source>
        <dbReference type="EMBL" id="KZS10653.1"/>
    </source>
</evidence>
<name>A0A164TQC5_9CRUS</name>
<dbReference type="EMBL" id="LRGB01001763">
    <property type="protein sequence ID" value="KZS10653.1"/>
    <property type="molecule type" value="Genomic_DNA"/>
</dbReference>
<sequence>MRKTFAKDDSLGVPLAQYCLRLLKDIIHVCQDMLHNCTAYNCYMCSFLTSCPVEKVANKHEDAVPTVNHPEQQQQTKQLGDVKTAKMETVSELDLAPILPSDRVLRTVANAVTCTENELAN</sequence>
<dbReference type="OrthoDB" id="6270916at2759"/>
<feature type="region of interest" description="Disordered" evidence="1">
    <location>
        <begin position="64"/>
        <end position="83"/>
    </location>
</feature>
<proteinExistence type="predicted"/>
<feature type="compositionally biased region" description="Polar residues" evidence="1">
    <location>
        <begin position="69"/>
        <end position="78"/>
    </location>
</feature>